<sequence length="179" mass="20726">MKQVVKILSIFCVLIMPFFAHADDFNRVTSLISKRLSYMEKVARYKMQENQPIQDLVQEKKVLENSLALSKSLGIDSNSIKRFMITQINVAKSIQHRFFADWLSKPDLKTSNIPLKEIRSDISNINNNIIAEIANYLKSNKKIDESLKKDFFKAVQEKNLNEVDKEVLFSSLTEIKLNK</sequence>
<dbReference type="GO" id="GO:0004106">
    <property type="term" value="F:chorismate mutase activity"/>
    <property type="evidence" value="ECO:0007669"/>
    <property type="project" value="UniProtKB-EC"/>
</dbReference>
<dbReference type="PATRIC" id="fig|1215343.11.peg.17"/>
<dbReference type="EMBL" id="CP003789">
    <property type="protein sequence ID" value="AGA64009.1"/>
    <property type="molecule type" value="Genomic_DNA"/>
</dbReference>
<dbReference type="STRING" id="1215343.B488_00160"/>
<accession>L0ERC1</accession>
<protein>
    <recommendedName>
        <fullName evidence="2">chorismate mutase</fullName>
        <ecNumber evidence="2">5.4.99.5</ecNumber>
    </recommendedName>
</protein>
<dbReference type="NCBIfam" id="TIGR01806">
    <property type="entry name" value="CM_mono2"/>
    <property type="match status" value="1"/>
</dbReference>
<dbReference type="KEGG" id="lcc:B488_00160"/>
<dbReference type="SUPFAM" id="SSF48600">
    <property type="entry name" value="Chorismate mutase II"/>
    <property type="match status" value="1"/>
</dbReference>
<dbReference type="InterPro" id="IPR002701">
    <property type="entry name" value="CM_II_prokaryot"/>
</dbReference>
<evidence type="ECO:0000256" key="5">
    <source>
        <dbReference type="SAM" id="SignalP"/>
    </source>
</evidence>
<dbReference type="AlphaFoldDB" id="L0ERC1"/>
<name>L0ERC1_LIBCB</name>
<feature type="domain" description="Chorismate mutase" evidence="6">
    <location>
        <begin position="1"/>
        <end position="99"/>
    </location>
</feature>
<dbReference type="PANTHER" id="PTHR38041">
    <property type="entry name" value="CHORISMATE MUTASE"/>
    <property type="match status" value="1"/>
</dbReference>
<dbReference type="InterPro" id="IPR036263">
    <property type="entry name" value="Chorismate_II_sf"/>
</dbReference>
<proteinExistence type="predicted"/>
<dbReference type="EC" id="5.4.99.5" evidence="2"/>
<evidence type="ECO:0000256" key="1">
    <source>
        <dbReference type="ARBA" id="ARBA00004817"/>
    </source>
</evidence>
<dbReference type="InterPro" id="IPR008240">
    <property type="entry name" value="Chorismate_mutase_periplasmic"/>
</dbReference>
<evidence type="ECO:0000313" key="8">
    <source>
        <dbReference type="Proteomes" id="UP000010799"/>
    </source>
</evidence>
<dbReference type="SMART" id="SM00830">
    <property type="entry name" value="CM_2"/>
    <property type="match status" value="1"/>
</dbReference>
<dbReference type="GO" id="GO:0046417">
    <property type="term" value="P:chorismate metabolic process"/>
    <property type="evidence" value="ECO:0007669"/>
    <property type="project" value="InterPro"/>
</dbReference>
<dbReference type="Proteomes" id="UP000010799">
    <property type="component" value="Chromosome"/>
</dbReference>
<dbReference type="RefSeq" id="WP_015272436.1">
    <property type="nucleotide sequence ID" value="NC_019907.1"/>
</dbReference>
<evidence type="ECO:0000259" key="6">
    <source>
        <dbReference type="PROSITE" id="PS51168"/>
    </source>
</evidence>
<dbReference type="UniPathway" id="UPA00120">
    <property type="reaction ID" value="UER00203"/>
</dbReference>
<keyword evidence="3 5" id="KW-0732">Signal</keyword>
<organism evidence="7 8">
    <name type="scientific">Liberibacter crescens (strain BT-1)</name>
    <dbReference type="NCBI Taxonomy" id="1215343"/>
    <lineage>
        <taxon>Bacteria</taxon>
        <taxon>Pseudomonadati</taxon>
        <taxon>Pseudomonadota</taxon>
        <taxon>Alphaproteobacteria</taxon>
        <taxon>Hyphomicrobiales</taxon>
        <taxon>Rhizobiaceae</taxon>
        <taxon>Liberibacter</taxon>
    </lineage>
</organism>
<dbReference type="HOGENOM" id="CLU_118625_0_0_5"/>
<dbReference type="InterPro" id="IPR036979">
    <property type="entry name" value="CM_dom_sf"/>
</dbReference>
<keyword evidence="8" id="KW-1185">Reference proteome</keyword>
<dbReference type="InterPro" id="IPR051331">
    <property type="entry name" value="Chorismate_mutase-related"/>
</dbReference>
<evidence type="ECO:0000256" key="3">
    <source>
        <dbReference type="ARBA" id="ARBA00022729"/>
    </source>
</evidence>
<evidence type="ECO:0000256" key="2">
    <source>
        <dbReference type="ARBA" id="ARBA00012404"/>
    </source>
</evidence>
<keyword evidence="4 7" id="KW-0413">Isomerase</keyword>
<evidence type="ECO:0000313" key="7">
    <source>
        <dbReference type="EMBL" id="AGA64009.1"/>
    </source>
</evidence>
<feature type="chain" id="PRO_5003941167" description="chorismate mutase" evidence="5">
    <location>
        <begin position="23"/>
        <end position="179"/>
    </location>
</feature>
<feature type="signal peptide" evidence="5">
    <location>
        <begin position="1"/>
        <end position="22"/>
    </location>
</feature>
<gene>
    <name evidence="7" type="ordered locus">B488_00160</name>
</gene>
<dbReference type="Gene3D" id="1.20.59.10">
    <property type="entry name" value="Chorismate mutase"/>
    <property type="match status" value="1"/>
</dbReference>
<comment type="pathway">
    <text evidence="1">Metabolic intermediate biosynthesis; prephenate biosynthesis; prephenate from chorismate: step 1/1.</text>
</comment>
<evidence type="ECO:0000256" key="4">
    <source>
        <dbReference type="ARBA" id="ARBA00023235"/>
    </source>
</evidence>
<dbReference type="PROSITE" id="PS51168">
    <property type="entry name" value="CHORISMATE_MUT_2"/>
    <property type="match status" value="1"/>
</dbReference>
<reference evidence="7 8" key="1">
    <citation type="journal article" date="2012" name="Stand. Genomic Sci.">
        <title>Complete genome sequence of Liberibacter crescens BT-1.</title>
        <authorList>
            <person name="Leonard M.T."/>
            <person name="Fagen J.R."/>
            <person name="Davis-Richardson A.G."/>
            <person name="Davis M.J."/>
            <person name="Triplett E.W."/>
        </authorList>
    </citation>
    <scope>NUCLEOTIDE SEQUENCE [LARGE SCALE GENOMIC DNA]</scope>
    <source>
        <strain evidence="7 8">BT-1</strain>
    </source>
</reference>
<dbReference type="PANTHER" id="PTHR38041:SF2">
    <property type="entry name" value="SECRETED CHORISMATE MUTASE"/>
    <property type="match status" value="1"/>
</dbReference>
<dbReference type="Pfam" id="PF01817">
    <property type="entry name" value="CM_2"/>
    <property type="match status" value="1"/>
</dbReference>
<dbReference type="eggNOG" id="COG1605">
    <property type="taxonomic scope" value="Bacteria"/>
</dbReference>
<dbReference type="GO" id="GO:0009697">
    <property type="term" value="P:salicylic acid biosynthetic process"/>
    <property type="evidence" value="ECO:0007669"/>
    <property type="project" value="TreeGrafter"/>
</dbReference>